<keyword evidence="8" id="KW-1003">Cell membrane</keyword>
<keyword evidence="3 8" id="KW-0812">Transmembrane</keyword>
<keyword evidence="7 8" id="KW-0472">Membrane</keyword>
<feature type="compositionally biased region" description="Basic and acidic residues" evidence="9">
    <location>
        <begin position="59"/>
        <end position="82"/>
    </location>
</feature>
<dbReference type="GO" id="GO:0033281">
    <property type="term" value="C:TAT protein transport complex"/>
    <property type="evidence" value="ECO:0007669"/>
    <property type="project" value="UniProtKB-UniRule"/>
</dbReference>
<dbReference type="Proteomes" id="UP001142610">
    <property type="component" value="Unassembled WGS sequence"/>
</dbReference>
<sequence>MVPGWLQIALVLVLVLLLFGGRGRFSNMMEDLAKGLKSFRSGMADEDKEASTEASRASLEAKKEGAVEPEIVEPKTEQAKTK</sequence>
<evidence type="ECO:0000256" key="8">
    <source>
        <dbReference type="HAMAP-Rule" id="MF_00236"/>
    </source>
</evidence>
<evidence type="ECO:0000256" key="1">
    <source>
        <dbReference type="ARBA" id="ARBA00004167"/>
    </source>
</evidence>
<keyword evidence="4 8" id="KW-0653">Protein transport</keyword>
<keyword evidence="5 8" id="KW-1133">Transmembrane helix</keyword>
<evidence type="ECO:0000256" key="3">
    <source>
        <dbReference type="ARBA" id="ARBA00022692"/>
    </source>
</evidence>
<evidence type="ECO:0000256" key="2">
    <source>
        <dbReference type="ARBA" id="ARBA00022448"/>
    </source>
</evidence>
<dbReference type="Pfam" id="PF02416">
    <property type="entry name" value="TatA_B_E"/>
    <property type="match status" value="1"/>
</dbReference>
<dbReference type="AlphaFoldDB" id="A0A9X2L7K6"/>
<comment type="function">
    <text evidence="8">Part of the twin-arginine translocation (Tat) system that transports large folded proteins containing a characteristic twin-arginine motif in their signal peptide across membranes. TatA could form the protein-conducting channel of the Tat system.</text>
</comment>
<proteinExistence type="inferred from homology"/>
<gene>
    <name evidence="8" type="primary">tatA</name>
    <name evidence="10" type="ORF">NOG11_04060</name>
</gene>
<dbReference type="InterPro" id="IPR003369">
    <property type="entry name" value="TatA/B/E"/>
</dbReference>
<comment type="subunit">
    <text evidence="8">The Tat system comprises two distinct complexes: a TatABC complex, containing multiple copies of TatA, TatB and TatC subunits, and a separate TatA complex, containing only TatA subunits. Substrates initially bind to the TatABC complex, which probably triggers association of the separate TatA complex to form the active translocon.</text>
</comment>
<evidence type="ECO:0000256" key="9">
    <source>
        <dbReference type="SAM" id="MobiDB-lite"/>
    </source>
</evidence>
<dbReference type="RefSeq" id="WP_256618402.1">
    <property type="nucleotide sequence ID" value="NZ_JANIBC010000002.1"/>
</dbReference>
<dbReference type="GO" id="GO:0043953">
    <property type="term" value="P:protein transport by the Tat complex"/>
    <property type="evidence" value="ECO:0007669"/>
    <property type="project" value="UniProtKB-UniRule"/>
</dbReference>
<evidence type="ECO:0000256" key="5">
    <source>
        <dbReference type="ARBA" id="ARBA00022989"/>
    </source>
</evidence>
<evidence type="ECO:0000313" key="10">
    <source>
        <dbReference type="EMBL" id="MCQ8184555.1"/>
    </source>
</evidence>
<keyword evidence="2 8" id="KW-0813">Transport</keyword>
<dbReference type="GO" id="GO:0008320">
    <property type="term" value="F:protein transmembrane transporter activity"/>
    <property type="evidence" value="ECO:0007669"/>
    <property type="project" value="UniProtKB-UniRule"/>
</dbReference>
<evidence type="ECO:0000256" key="6">
    <source>
        <dbReference type="ARBA" id="ARBA00023010"/>
    </source>
</evidence>
<reference evidence="10" key="1">
    <citation type="submission" date="2022-07" db="EMBL/GenBank/DDBJ databases">
        <title>Parvularcula maris sp. nov., an algicidal bacterium isolated from seawater.</title>
        <authorList>
            <person name="Li F."/>
        </authorList>
    </citation>
    <scope>NUCLEOTIDE SEQUENCE</scope>
    <source>
        <strain evidence="10">BGMRC 0090</strain>
    </source>
</reference>
<evidence type="ECO:0000313" key="11">
    <source>
        <dbReference type="Proteomes" id="UP001142610"/>
    </source>
</evidence>
<dbReference type="HAMAP" id="MF_00236">
    <property type="entry name" value="TatA_E"/>
    <property type="match status" value="1"/>
</dbReference>
<comment type="similarity">
    <text evidence="8">Belongs to the TatA/E family.</text>
</comment>
<feature type="region of interest" description="Disordered" evidence="9">
    <location>
        <begin position="43"/>
        <end position="82"/>
    </location>
</feature>
<accession>A0A9X2L7K6</accession>
<name>A0A9X2L7K6_9PROT</name>
<dbReference type="InterPro" id="IPR006312">
    <property type="entry name" value="TatA/E"/>
</dbReference>
<comment type="caution">
    <text evidence="10">The sequence shown here is derived from an EMBL/GenBank/DDBJ whole genome shotgun (WGS) entry which is preliminary data.</text>
</comment>
<keyword evidence="11" id="KW-1185">Reference proteome</keyword>
<comment type="subcellular location">
    <subcellularLocation>
        <location evidence="8">Cell membrane</location>
        <topology evidence="8">Single-pass membrane protein</topology>
    </subcellularLocation>
    <subcellularLocation>
        <location evidence="1">Membrane</location>
        <topology evidence="1">Single-pass membrane protein</topology>
    </subcellularLocation>
</comment>
<keyword evidence="6 8" id="KW-0811">Translocation</keyword>
<evidence type="ECO:0000256" key="4">
    <source>
        <dbReference type="ARBA" id="ARBA00022927"/>
    </source>
</evidence>
<protein>
    <recommendedName>
        <fullName evidence="8">Sec-independent protein translocase protein TatA</fullName>
    </recommendedName>
</protein>
<evidence type="ECO:0000256" key="7">
    <source>
        <dbReference type="ARBA" id="ARBA00023136"/>
    </source>
</evidence>
<dbReference type="EMBL" id="JANIBC010000002">
    <property type="protein sequence ID" value="MCQ8184555.1"/>
    <property type="molecule type" value="Genomic_DNA"/>
</dbReference>
<dbReference type="Gene3D" id="1.20.5.3310">
    <property type="match status" value="1"/>
</dbReference>
<organism evidence="10 11">
    <name type="scientific">Parvularcula maris</name>
    <dbReference type="NCBI Taxonomy" id="2965077"/>
    <lineage>
        <taxon>Bacteria</taxon>
        <taxon>Pseudomonadati</taxon>
        <taxon>Pseudomonadota</taxon>
        <taxon>Alphaproteobacteria</taxon>
        <taxon>Parvularculales</taxon>
        <taxon>Parvularculaceae</taxon>
        <taxon>Parvularcula</taxon>
    </lineage>
</organism>